<proteinExistence type="predicted"/>
<feature type="transmembrane region" description="Helical" evidence="5">
    <location>
        <begin position="151"/>
        <end position="170"/>
    </location>
</feature>
<dbReference type="EMBL" id="AMLP01000124">
    <property type="protein sequence ID" value="ELS54846.1"/>
    <property type="molecule type" value="Genomic_DNA"/>
</dbReference>
<evidence type="ECO:0000313" key="8">
    <source>
        <dbReference type="Proteomes" id="UP000011205"/>
    </source>
</evidence>
<dbReference type="InterPro" id="IPR035952">
    <property type="entry name" value="Rhomboid-like_sf"/>
</dbReference>
<dbReference type="GO" id="GO:0004252">
    <property type="term" value="F:serine-type endopeptidase activity"/>
    <property type="evidence" value="ECO:0007669"/>
    <property type="project" value="InterPro"/>
</dbReference>
<dbReference type="PANTHER" id="PTHR43731:SF9">
    <property type="entry name" value="SLR1461 PROTEIN"/>
    <property type="match status" value="1"/>
</dbReference>
<evidence type="ECO:0000256" key="4">
    <source>
        <dbReference type="ARBA" id="ARBA00023136"/>
    </source>
</evidence>
<dbReference type="InterPro" id="IPR022764">
    <property type="entry name" value="Peptidase_S54_rhomboid_dom"/>
</dbReference>
<sequence>MLMAGWVALLWVLEAVDVASGHALDTFGISPREVGELRDVVPAAFVHFGFDHVAANSVPLLVLGFLAAVSGIRRFLGVVAVIVLVGGLGVWLTAPAYSTTAGASGVVFGLFGYLLTRGFVDRRVGDIVVGVLVGVVYGSLLWGVLPTAAGVSWQGHLFGLLGGVAAAFAFRRQRGA</sequence>
<reference evidence="7 8" key="1">
    <citation type="journal article" date="2013" name="Genome Announc.">
        <title>Draft Genome Sequence of Streptomyces viridochromogenes Strain Tu57, Producer of Avilamycin.</title>
        <authorList>
            <person name="Gruning B.A."/>
            <person name="Erxleben A."/>
            <person name="Hahnlein A."/>
            <person name="Gunther S."/>
        </authorList>
    </citation>
    <scope>NUCLEOTIDE SEQUENCE [LARGE SCALE GENOMIC DNA]</scope>
    <source>
        <strain evidence="7 8">Tue57</strain>
    </source>
</reference>
<evidence type="ECO:0000259" key="6">
    <source>
        <dbReference type="Pfam" id="PF01694"/>
    </source>
</evidence>
<keyword evidence="3 5" id="KW-1133">Transmembrane helix</keyword>
<keyword evidence="4 5" id="KW-0472">Membrane</keyword>
<evidence type="ECO:0000256" key="5">
    <source>
        <dbReference type="SAM" id="Phobius"/>
    </source>
</evidence>
<accession>L8PB73</accession>
<evidence type="ECO:0000313" key="7">
    <source>
        <dbReference type="EMBL" id="ELS54846.1"/>
    </source>
</evidence>
<dbReference type="Gene3D" id="1.20.1540.10">
    <property type="entry name" value="Rhomboid-like"/>
    <property type="match status" value="1"/>
</dbReference>
<dbReference type="PANTHER" id="PTHR43731">
    <property type="entry name" value="RHOMBOID PROTEASE"/>
    <property type="match status" value="1"/>
</dbReference>
<organism evidence="7 8">
    <name type="scientific">Streptomyces viridochromogenes Tue57</name>
    <dbReference type="NCBI Taxonomy" id="1160705"/>
    <lineage>
        <taxon>Bacteria</taxon>
        <taxon>Bacillati</taxon>
        <taxon>Actinomycetota</taxon>
        <taxon>Actinomycetes</taxon>
        <taxon>Kitasatosporales</taxon>
        <taxon>Streptomycetaceae</taxon>
        <taxon>Streptomyces</taxon>
    </lineage>
</organism>
<dbReference type="Pfam" id="PF01694">
    <property type="entry name" value="Rhomboid"/>
    <property type="match status" value="1"/>
</dbReference>
<dbReference type="PATRIC" id="fig|1160705.3.peg.3982"/>
<feature type="transmembrane region" description="Helical" evidence="5">
    <location>
        <begin position="100"/>
        <end position="120"/>
    </location>
</feature>
<feature type="transmembrane region" description="Helical" evidence="5">
    <location>
        <begin position="127"/>
        <end position="145"/>
    </location>
</feature>
<evidence type="ECO:0000256" key="3">
    <source>
        <dbReference type="ARBA" id="ARBA00022989"/>
    </source>
</evidence>
<evidence type="ECO:0000256" key="2">
    <source>
        <dbReference type="ARBA" id="ARBA00022692"/>
    </source>
</evidence>
<protein>
    <submittedName>
        <fullName evidence="7">Putative Rhomboid family protein</fullName>
    </submittedName>
</protein>
<keyword evidence="2 5" id="KW-0812">Transmembrane</keyword>
<comment type="subcellular location">
    <subcellularLocation>
        <location evidence="1">Membrane</location>
        <topology evidence="1">Multi-pass membrane protein</topology>
    </subcellularLocation>
</comment>
<comment type="caution">
    <text evidence="7">The sequence shown here is derived from an EMBL/GenBank/DDBJ whole genome shotgun (WGS) entry which is preliminary data.</text>
</comment>
<dbReference type="InterPro" id="IPR050925">
    <property type="entry name" value="Rhomboid_protease_S54"/>
</dbReference>
<gene>
    <name evidence="7" type="ORF">STVIR_4027</name>
</gene>
<dbReference type="GO" id="GO:0016020">
    <property type="term" value="C:membrane"/>
    <property type="evidence" value="ECO:0007669"/>
    <property type="project" value="UniProtKB-SubCell"/>
</dbReference>
<feature type="domain" description="Peptidase S54 rhomboid" evidence="6">
    <location>
        <begin position="36"/>
        <end position="172"/>
    </location>
</feature>
<feature type="transmembrane region" description="Helical" evidence="5">
    <location>
        <begin position="45"/>
        <end position="68"/>
    </location>
</feature>
<name>L8PB73_STRVR</name>
<evidence type="ECO:0000256" key="1">
    <source>
        <dbReference type="ARBA" id="ARBA00004141"/>
    </source>
</evidence>
<feature type="transmembrane region" description="Helical" evidence="5">
    <location>
        <begin position="75"/>
        <end position="94"/>
    </location>
</feature>
<dbReference type="AlphaFoldDB" id="L8PB73"/>
<dbReference type="Proteomes" id="UP000011205">
    <property type="component" value="Unassembled WGS sequence"/>
</dbReference>
<dbReference type="SUPFAM" id="SSF144091">
    <property type="entry name" value="Rhomboid-like"/>
    <property type="match status" value="1"/>
</dbReference>